<dbReference type="OrthoDB" id="9798006at2"/>
<dbReference type="CDD" id="cd04301">
    <property type="entry name" value="NAT_SF"/>
    <property type="match status" value="1"/>
</dbReference>
<keyword evidence="3" id="KW-1185">Reference proteome</keyword>
<keyword evidence="2" id="KW-0808">Transferase</keyword>
<dbReference type="AlphaFoldDB" id="A0A4R3KIS4"/>
<comment type="caution">
    <text evidence="2">The sequence shown here is derived from an EMBL/GenBank/DDBJ whole genome shotgun (WGS) entry which is preliminary data.</text>
</comment>
<name>A0A4R3KIS4_9BACI</name>
<organism evidence="2 3">
    <name type="scientific">Tepidibacillus fermentans</name>
    <dbReference type="NCBI Taxonomy" id="1281767"/>
    <lineage>
        <taxon>Bacteria</taxon>
        <taxon>Bacillati</taxon>
        <taxon>Bacillota</taxon>
        <taxon>Bacilli</taxon>
        <taxon>Bacillales</taxon>
        <taxon>Bacillaceae</taxon>
        <taxon>Tepidibacillus</taxon>
    </lineage>
</organism>
<proteinExistence type="predicted"/>
<protein>
    <submittedName>
        <fullName evidence="2">Acetyltransferase (GNAT) family protein</fullName>
    </submittedName>
</protein>
<dbReference type="Pfam" id="PF00583">
    <property type="entry name" value="Acetyltransf_1"/>
    <property type="match status" value="1"/>
</dbReference>
<reference evidence="2 3" key="1">
    <citation type="submission" date="2019-03" db="EMBL/GenBank/DDBJ databases">
        <title>Genomic Encyclopedia of Type Strains, Phase IV (KMG-IV): sequencing the most valuable type-strain genomes for metagenomic binning, comparative biology and taxonomic classification.</title>
        <authorList>
            <person name="Goeker M."/>
        </authorList>
    </citation>
    <scope>NUCLEOTIDE SEQUENCE [LARGE SCALE GENOMIC DNA]</scope>
    <source>
        <strain evidence="2 3">DSM 23802</strain>
    </source>
</reference>
<dbReference type="EMBL" id="SMAB01000006">
    <property type="protein sequence ID" value="TCS83112.1"/>
    <property type="molecule type" value="Genomic_DNA"/>
</dbReference>
<dbReference type="Proteomes" id="UP000295788">
    <property type="component" value="Unassembled WGS sequence"/>
</dbReference>
<dbReference type="GO" id="GO:0016747">
    <property type="term" value="F:acyltransferase activity, transferring groups other than amino-acyl groups"/>
    <property type="evidence" value="ECO:0007669"/>
    <property type="project" value="InterPro"/>
</dbReference>
<gene>
    <name evidence="2" type="ORF">EDD72_10638</name>
</gene>
<feature type="domain" description="N-acetyltransferase" evidence="1">
    <location>
        <begin position="1"/>
        <end position="146"/>
    </location>
</feature>
<evidence type="ECO:0000313" key="3">
    <source>
        <dbReference type="Proteomes" id="UP000295788"/>
    </source>
</evidence>
<dbReference type="Gene3D" id="3.40.630.30">
    <property type="match status" value="1"/>
</dbReference>
<dbReference type="InterPro" id="IPR016181">
    <property type="entry name" value="Acyl_CoA_acyltransferase"/>
</dbReference>
<evidence type="ECO:0000259" key="1">
    <source>
        <dbReference type="PROSITE" id="PS51186"/>
    </source>
</evidence>
<dbReference type="InterPro" id="IPR000182">
    <property type="entry name" value="GNAT_dom"/>
</dbReference>
<dbReference type="SUPFAM" id="SSF55729">
    <property type="entry name" value="Acyl-CoA N-acyltransferases (Nat)"/>
    <property type="match status" value="1"/>
</dbReference>
<evidence type="ECO:0000313" key="2">
    <source>
        <dbReference type="EMBL" id="TCS83112.1"/>
    </source>
</evidence>
<accession>A0A4R3KIS4</accession>
<sequence>MEKLQLKHEEGFQPEIRDFMMKEWPSANEEVFGFRDQAKWKMEEHILTARIGDEIIGLAQFRIIGGVGYLSTLLVKEEYRGKGMVGNSLLAQFESMAQEKNCHKLGLKAYKDSRATKFFAKHGYQEEGVLKNDIHGINWVMMAKFV</sequence>
<dbReference type="RefSeq" id="WP_132768030.1">
    <property type="nucleotide sequence ID" value="NZ_SMAB01000006.1"/>
</dbReference>
<dbReference type="PROSITE" id="PS51186">
    <property type="entry name" value="GNAT"/>
    <property type="match status" value="1"/>
</dbReference>